<dbReference type="Proteomes" id="UP001177744">
    <property type="component" value="Unassembled WGS sequence"/>
</dbReference>
<feature type="region of interest" description="Disordered" evidence="1">
    <location>
        <begin position="276"/>
        <end position="302"/>
    </location>
</feature>
<keyword evidence="3" id="KW-1185">Reference proteome</keyword>
<organism evidence="2 3">
    <name type="scientific">Cnephaeus nilssonii</name>
    <name type="common">Northern bat</name>
    <name type="synonym">Eptesicus nilssonii</name>
    <dbReference type="NCBI Taxonomy" id="3371016"/>
    <lineage>
        <taxon>Eukaryota</taxon>
        <taxon>Metazoa</taxon>
        <taxon>Chordata</taxon>
        <taxon>Craniata</taxon>
        <taxon>Vertebrata</taxon>
        <taxon>Euteleostomi</taxon>
        <taxon>Mammalia</taxon>
        <taxon>Eutheria</taxon>
        <taxon>Laurasiatheria</taxon>
        <taxon>Chiroptera</taxon>
        <taxon>Yangochiroptera</taxon>
        <taxon>Vespertilionidae</taxon>
        <taxon>Cnephaeus</taxon>
    </lineage>
</organism>
<dbReference type="InterPro" id="IPR036420">
    <property type="entry name" value="BRCT_dom_sf"/>
</dbReference>
<feature type="compositionally biased region" description="Polar residues" evidence="1">
    <location>
        <begin position="156"/>
        <end position="167"/>
    </location>
</feature>
<feature type="region of interest" description="Disordered" evidence="1">
    <location>
        <begin position="148"/>
        <end position="173"/>
    </location>
</feature>
<dbReference type="EMBL" id="JAULJE010000014">
    <property type="protein sequence ID" value="KAK1335008.1"/>
    <property type="molecule type" value="Genomic_DNA"/>
</dbReference>
<evidence type="ECO:0000256" key="1">
    <source>
        <dbReference type="SAM" id="MobiDB-lite"/>
    </source>
</evidence>
<feature type="compositionally biased region" description="Polar residues" evidence="1">
    <location>
        <begin position="285"/>
        <end position="302"/>
    </location>
</feature>
<evidence type="ECO:0000313" key="2">
    <source>
        <dbReference type="EMBL" id="KAK1335008.1"/>
    </source>
</evidence>
<sequence>MEWKILGTLGLRGEGWLSRRVRMARTHKQDPQRRTQTIRVHWESPNPPVPEFPDFFWDKHSFPCGEFPGEKGRQLSRDVTAFNGEPEDYMSHWVQFVIRAQEWDPSFEEAVMDRQPLPGPQHLDYQHNAPEGDQFKDTLETSMQRGASEWGFSPKTGEQNKNPQGQEVTRRSGEGNAPSHLCCCQSWKAQASAGPGYLSLGQPWARTCTSGWPWAAGGLRGLGDSRGRHPSRAEETGCLHLVAVGVAIFESMAGASPKNHHCQVTTAQQLLLECLPPGAPHSEKQQTQTSSATLDLRTNYTE</sequence>
<gene>
    <name evidence="2" type="ORF">QTO34_004584</name>
</gene>
<reference evidence="2" key="1">
    <citation type="submission" date="2023-06" db="EMBL/GenBank/DDBJ databases">
        <title>Reference genome for the Northern bat (Eptesicus nilssonii), a most northern bat species.</title>
        <authorList>
            <person name="Laine V.N."/>
            <person name="Pulliainen A.T."/>
            <person name="Lilley T.M."/>
        </authorList>
    </citation>
    <scope>NUCLEOTIDE SEQUENCE</scope>
    <source>
        <strain evidence="2">BLF_Eptnil</strain>
        <tissue evidence="2">Kidney</tissue>
    </source>
</reference>
<name>A0AA40LKH8_CNENI</name>
<proteinExistence type="predicted"/>
<evidence type="ECO:0000313" key="3">
    <source>
        <dbReference type="Proteomes" id="UP001177744"/>
    </source>
</evidence>
<dbReference type="AlphaFoldDB" id="A0AA40LKH8"/>
<accession>A0AA40LKH8</accession>
<protein>
    <submittedName>
        <fullName evidence="2">Uncharacterized protein</fullName>
    </submittedName>
</protein>
<dbReference type="Gene3D" id="3.40.50.10190">
    <property type="entry name" value="BRCT domain"/>
    <property type="match status" value="1"/>
</dbReference>
<comment type="caution">
    <text evidence="2">The sequence shown here is derived from an EMBL/GenBank/DDBJ whole genome shotgun (WGS) entry which is preliminary data.</text>
</comment>